<evidence type="ECO:0000313" key="4">
    <source>
        <dbReference type="Proteomes" id="UP000315759"/>
    </source>
</evidence>
<feature type="domain" description="DUF7159" evidence="2">
    <location>
        <begin position="2"/>
        <end position="216"/>
    </location>
</feature>
<evidence type="ECO:0000256" key="1">
    <source>
        <dbReference type="SAM" id="Phobius"/>
    </source>
</evidence>
<name>A0A544VRM9_9MYCO</name>
<dbReference type="Proteomes" id="UP000315759">
    <property type="component" value="Unassembled WGS sequence"/>
</dbReference>
<evidence type="ECO:0000313" key="3">
    <source>
        <dbReference type="EMBL" id="TQR82646.1"/>
    </source>
</evidence>
<protein>
    <recommendedName>
        <fullName evidence="2">DUF7159 domain-containing protein</fullName>
    </recommendedName>
</protein>
<gene>
    <name evidence="3" type="ORF">D8S82_31145</name>
</gene>
<keyword evidence="1" id="KW-0812">Transmembrane</keyword>
<feature type="non-terminal residue" evidence="3">
    <location>
        <position position="302"/>
    </location>
</feature>
<sequence length="302" mass="30723">MDLVLGLSLTTAALRWVLVEGSTGEGDPIDRGELDIAAIDDVDADLLVHAVLNPAVVAEDRIRVVGVTSTADAGGAAAAIVDALVARGHHDVARVSDTAAVAALASGIADITDYDDVAVCIVEPDSAFVAVVDGGEVTVHYVDRPADRADALELTSSVIAVLDREPAAIFVIGSDDVEVIVTAFEAIAEAPVFSAAEADLALARGAALVAARTLDMSGPPPGDVPPRRASVLLGVLAVAVVTFVVSLSIAIGLNLSDDEPAENLSAAAQPEHIVVPPPPSRPAVRFPDIPNVVAKTMTVAVP</sequence>
<keyword evidence="1" id="KW-0472">Membrane</keyword>
<dbReference type="EMBL" id="VIFX01000065">
    <property type="protein sequence ID" value="TQR82646.1"/>
    <property type="molecule type" value="Genomic_DNA"/>
</dbReference>
<dbReference type="Pfam" id="PF23717">
    <property type="entry name" value="DUF7159"/>
    <property type="match status" value="1"/>
</dbReference>
<accession>A0A544VRM9</accession>
<feature type="transmembrane region" description="Helical" evidence="1">
    <location>
        <begin position="231"/>
        <end position="255"/>
    </location>
</feature>
<dbReference type="AlphaFoldDB" id="A0A544VRM9"/>
<dbReference type="InterPro" id="IPR055583">
    <property type="entry name" value="DUF7159"/>
</dbReference>
<reference evidence="3 4" key="1">
    <citation type="submission" date="2018-10" db="EMBL/GenBank/DDBJ databases">
        <title>Draft genome of Mycobacterium hodleri strain B.</title>
        <authorList>
            <person name="Amande T.J."/>
            <person name="Mcgenity T.J."/>
        </authorList>
    </citation>
    <scope>NUCLEOTIDE SEQUENCE [LARGE SCALE GENOMIC DNA]</scope>
    <source>
        <strain evidence="3 4">B</strain>
    </source>
</reference>
<keyword evidence="4" id="KW-1185">Reference proteome</keyword>
<keyword evidence="1" id="KW-1133">Transmembrane helix</keyword>
<evidence type="ECO:0000259" key="2">
    <source>
        <dbReference type="Pfam" id="PF23717"/>
    </source>
</evidence>
<organism evidence="3 4">
    <name type="scientific">Mycolicibacterium hodleri</name>
    <dbReference type="NCBI Taxonomy" id="49897"/>
    <lineage>
        <taxon>Bacteria</taxon>
        <taxon>Bacillati</taxon>
        <taxon>Actinomycetota</taxon>
        <taxon>Actinomycetes</taxon>
        <taxon>Mycobacteriales</taxon>
        <taxon>Mycobacteriaceae</taxon>
        <taxon>Mycolicibacterium</taxon>
    </lineage>
</organism>
<proteinExistence type="predicted"/>
<dbReference type="RefSeq" id="WP_142555797.1">
    <property type="nucleotide sequence ID" value="NZ_VIFX01000065.1"/>
</dbReference>
<comment type="caution">
    <text evidence="3">The sequence shown here is derived from an EMBL/GenBank/DDBJ whole genome shotgun (WGS) entry which is preliminary data.</text>
</comment>